<keyword evidence="2" id="KW-1185">Reference proteome</keyword>
<name>A0A3L6S1M3_PANMI</name>
<protein>
    <recommendedName>
        <fullName evidence="3">Receptor-like protein kinase</fullName>
    </recommendedName>
</protein>
<comment type="caution">
    <text evidence="1">The sequence shown here is derived from an EMBL/GenBank/DDBJ whole genome shotgun (WGS) entry which is preliminary data.</text>
</comment>
<dbReference type="AlphaFoldDB" id="A0A3L6S1M3"/>
<reference evidence="2" key="1">
    <citation type="journal article" date="2019" name="Nat. Commun.">
        <title>The genome of broomcorn millet.</title>
        <authorList>
            <person name="Zou C."/>
            <person name="Miki D."/>
            <person name="Li D."/>
            <person name="Tang Q."/>
            <person name="Xiao L."/>
            <person name="Rajput S."/>
            <person name="Deng P."/>
            <person name="Jia W."/>
            <person name="Huang R."/>
            <person name="Zhang M."/>
            <person name="Sun Y."/>
            <person name="Hu J."/>
            <person name="Fu X."/>
            <person name="Schnable P.S."/>
            <person name="Li F."/>
            <person name="Zhang H."/>
            <person name="Feng B."/>
            <person name="Zhu X."/>
            <person name="Liu R."/>
            <person name="Schnable J.C."/>
            <person name="Zhu J.-K."/>
            <person name="Zhang H."/>
        </authorList>
    </citation>
    <scope>NUCLEOTIDE SEQUENCE [LARGE SCALE GENOMIC DNA]</scope>
</reference>
<dbReference type="EMBL" id="PQIB02000006">
    <property type="protein sequence ID" value="RLN12860.1"/>
    <property type="molecule type" value="Genomic_DNA"/>
</dbReference>
<evidence type="ECO:0008006" key="3">
    <source>
        <dbReference type="Google" id="ProtNLM"/>
    </source>
</evidence>
<proteinExistence type="predicted"/>
<dbReference type="OrthoDB" id="681533at2759"/>
<dbReference type="STRING" id="4540.A0A3L6S1M3"/>
<sequence length="58" mass="6385">MDPRLNGHFNGFQARTMIKLAVSCVEEDRDTRPAMEDVVQKLLSVDGAGSTMQNYALG</sequence>
<evidence type="ECO:0000313" key="1">
    <source>
        <dbReference type="EMBL" id="RLN12860.1"/>
    </source>
</evidence>
<organism evidence="1 2">
    <name type="scientific">Panicum miliaceum</name>
    <name type="common">Proso millet</name>
    <name type="synonym">Broomcorn millet</name>
    <dbReference type="NCBI Taxonomy" id="4540"/>
    <lineage>
        <taxon>Eukaryota</taxon>
        <taxon>Viridiplantae</taxon>
        <taxon>Streptophyta</taxon>
        <taxon>Embryophyta</taxon>
        <taxon>Tracheophyta</taxon>
        <taxon>Spermatophyta</taxon>
        <taxon>Magnoliopsida</taxon>
        <taxon>Liliopsida</taxon>
        <taxon>Poales</taxon>
        <taxon>Poaceae</taxon>
        <taxon>PACMAD clade</taxon>
        <taxon>Panicoideae</taxon>
        <taxon>Panicodae</taxon>
        <taxon>Paniceae</taxon>
        <taxon>Panicinae</taxon>
        <taxon>Panicum</taxon>
        <taxon>Panicum sect. Panicum</taxon>
    </lineage>
</organism>
<gene>
    <name evidence="1" type="ORF">C2845_PM09G17720</name>
</gene>
<accession>A0A3L6S1M3</accession>
<evidence type="ECO:0000313" key="2">
    <source>
        <dbReference type="Proteomes" id="UP000275267"/>
    </source>
</evidence>
<dbReference type="Gene3D" id="1.10.510.10">
    <property type="entry name" value="Transferase(Phosphotransferase) domain 1"/>
    <property type="match status" value="1"/>
</dbReference>
<dbReference type="Proteomes" id="UP000275267">
    <property type="component" value="Unassembled WGS sequence"/>
</dbReference>